<dbReference type="RefSeq" id="WP_179421498.1">
    <property type="nucleotide sequence ID" value="NZ_JACCAB010000001.1"/>
</dbReference>
<comment type="caution">
    <text evidence="2">The sequence shown here is derived from an EMBL/GenBank/DDBJ whole genome shotgun (WGS) entry which is preliminary data.</text>
</comment>
<dbReference type="AlphaFoldDB" id="A0A852WDK1"/>
<evidence type="ECO:0000313" key="2">
    <source>
        <dbReference type="EMBL" id="NYG07108.1"/>
    </source>
</evidence>
<organism evidence="2 3">
    <name type="scientific">Pedococcus badiiscoriae</name>
    <dbReference type="NCBI Taxonomy" id="642776"/>
    <lineage>
        <taxon>Bacteria</taxon>
        <taxon>Bacillati</taxon>
        <taxon>Actinomycetota</taxon>
        <taxon>Actinomycetes</taxon>
        <taxon>Micrococcales</taxon>
        <taxon>Intrasporangiaceae</taxon>
        <taxon>Pedococcus</taxon>
    </lineage>
</organism>
<accession>A0A852WDK1</accession>
<dbReference type="InterPro" id="IPR021005">
    <property type="entry name" value="Znf_CGNR"/>
</dbReference>
<dbReference type="Pfam" id="PF07336">
    <property type="entry name" value="ABATE"/>
    <property type="match status" value="1"/>
</dbReference>
<sequence>MGMVHIAGNAALDFVGTLSERGTADEEGLVDRAALAAWYVDAGLVDRPPVVSGSDLAAAQRLREHLYLLVRALVEGSPLPERSRSALNRVASRPGPAQTLGPDGRRVRRGDADACLAAVAQAGVELFDRTDGAEVRFCADDRCTHPFLDRSRSKLRRWCDMATCGDRAKVRRYRGTHAPDRP</sequence>
<keyword evidence="3" id="KW-1185">Reference proteome</keyword>
<dbReference type="InterPro" id="IPR023286">
    <property type="entry name" value="ABATE_dom_sf"/>
</dbReference>
<gene>
    <name evidence="2" type="ORF">BJ986_001595</name>
</gene>
<name>A0A852WDK1_9MICO</name>
<dbReference type="PANTHER" id="PTHR35525">
    <property type="entry name" value="BLL6575 PROTEIN"/>
    <property type="match status" value="1"/>
</dbReference>
<dbReference type="PANTHER" id="PTHR35525:SF3">
    <property type="entry name" value="BLL6575 PROTEIN"/>
    <property type="match status" value="1"/>
</dbReference>
<dbReference type="EMBL" id="JACCAB010000001">
    <property type="protein sequence ID" value="NYG07108.1"/>
    <property type="molecule type" value="Genomic_DNA"/>
</dbReference>
<protein>
    <submittedName>
        <fullName evidence="2">Putative RNA-binding Zn ribbon-like protein</fullName>
    </submittedName>
</protein>
<dbReference type="Gene3D" id="1.10.3300.10">
    <property type="entry name" value="Jann2411-like domain"/>
    <property type="match status" value="1"/>
</dbReference>
<evidence type="ECO:0000313" key="3">
    <source>
        <dbReference type="Proteomes" id="UP000573599"/>
    </source>
</evidence>
<feature type="domain" description="Zinc finger CGNR" evidence="1">
    <location>
        <begin position="135"/>
        <end position="174"/>
    </location>
</feature>
<proteinExistence type="predicted"/>
<dbReference type="Proteomes" id="UP000573599">
    <property type="component" value="Unassembled WGS sequence"/>
</dbReference>
<reference evidence="2 3" key="1">
    <citation type="submission" date="2020-07" db="EMBL/GenBank/DDBJ databases">
        <title>Sequencing the genomes of 1000 actinobacteria strains.</title>
        <authorList>
            <person name="Klenk H.-P."/>
        </authorList>
    </citation>
    <scope>NUCLEOTIDE SEQUENCE [LARGE SCALE GENOMIC DNA]</scope>
    <source>
        <strain evidence="2 3">DSM 23987</strain>
    </source>
</reference>
<dbReference type="Pfam" id="PF11706">
    <property type="entry name" value="zf-CGNR"/>
    <property type="match status" value="1"/>
</dbReference>
<evidence type="ECO:0000259" key="1">
    <source>
        <dbReference type="Pfam" id="PF11706"/>
    </source>
</evidence>
<dbReference type="InterPro" id="IPR010852">
    <property type="entry name" value="ABATE"/>
</dbReference>
<dbReference type="SUPFAM" id="SSF160904">
    <property type="entry name" value="Jann2411-like"/>
    <property type="match status" value="1"/>
</dbReference>